<protein>
    <submittedName>
        <fullName evidence="1">Transcriptional regulators</fullName>
    </submittedName>
</protein>
<dbReference type="AlphaFoldDB" id="A4TUB0"/>
<evidence type="ECO:0000313" key="1">
    <source>
        <dbReference type="EMBL" id="CAM74217.1"/>
    </source>
</evidence>
<dbReference type="RefSeq" id="WP_106002314.1">
    <property type="nucleotide sequence ID" value="NZ_CP027527.1"/>
</dbReference>
<gene>
    <name evidence="1" type="ORF">MGR_0256</name>
</gene>
<organism evidence="1">
    <name type="scientific">Magnetospirillum gryphiswaldense</name>
    <dbReference type="NCBI Taxonomy" id="55518"/>
    <lineage>
        <taxon>Bacteria</taxon>
        <taxon>Pseudomonadati</taxon>
        <taxon>Pseudomonadota</taxon>
        <taxon>Alphaproteobacteria</taxon>
        <taxon>Rhodospirillales</taxon>
        <taxon>Rhodospirillaceae</taxon>
        <taxon>Magnetospirillum</taxon>
    </lineage>
</organism>
<sequence>MSRADQGCDLCGLPLPARAYRIETPERPMQFCCDGCKGIWLMLHPDIEKGESHEPSHDGSV</sequence>
<dbReference type="EMBL" id="CU459003">
    <property type="protein sequence ID" value="CAM74217.1"/>
    <property type="molecule type" value="Genomic_DNA"/>
</dbReference>
<name>A4TUB0_9PROT</name>
<proteinExistence type="predicted"/>
<accession>A4TUB0</accession>
<reference evidence="1" key="1">
    <citation type="journal article" date="2007" name="J. Bacteriol.">
        <title>Comparative genome analysis of four magnetotactic bacteria reveals a complex set of group-specific genes implicated in magnetosome biomineralization and function.</title>
        <authorList>
            <person name="Richter M."/>
            <person name="Kube M."/>
            <person name="Bazylinski D.A."/>
            <person name="Lombardot T."/>
            <person name="Gloeckner F.O."/>
            <person name="Reinhardt R."/>
            <person name="Schueler D."/>
        </authorList>
    </citation>
    <scope>NUCLEOTIDE SEQUENCE</scope>
    <source>
        <strain evidence="1">MSR-1</strain>
    </source>
</reference>